<dbReference type="RefSeq" id="WP_207183862.1">
    <property type="nucleotide sequence ID" value="NZ_AP024147.1"/>
</dbReference>
<geneLocation type="plasmid" evidence="1 2">
    <name>pVL1_2</name>
</geneLocation>
<reference evidence="1" key="1">
    <citation type="submission" date="2020-11" db="EMBL/GenBank/DDBJ databases">
        <title>Complete genome sequence of a novel pathogenic Methylobacterium strain isolated from rice in Vietnam.</title>
        <authorList>
            <person name="Lai K."/>
            <person name="Okazaki S."/>
            <person name="Higashi K."/>
            <person name="Mori H."/>
            <person name="Toyoda A."/>
            <person name="Kurokawa K."/>
        </authorList>
    </citation>
    <scope>NUCLEOTIDE SEQUENCE</scope>
    <source>
        <strain evidence="1">VL1</strain>
        <plasmid evidence="1">pVL1_2</plasmid>
    </source>
</reference>
<evidence type="ECO:0000313" key="2">
    <source>
        <dbReference type="Proteomes" id="UP000663508"/>
    </source>
</evidence>
<sequence>METEAAAYCRLFKAALVFTHSREDVEDLWRINAETRRRYDLTEVHVADLVQSVRQHLETLRKREIRGA</sequence>
<dbReference type="KEGG" id="mind:mvi_63110"/>
<keyword evidence="1" id="KW-0614">Plasmid</keyword>
<evidence type="ECO:0000313" key="1">
    <source>
        <dbReference type="EMBL" id="BCM87850.1"/>
    </source>
</evidence>
<accession>A0A8H8X021</accession>
<dbReference type="Proteomes" id="UP000663508">
    <property type="component" value="Plasmid pVL1_2"/>
</dbReference>
<protein>
    <submittedName>
        <fullName evidence="1">Uncharacterized protein</fullName>
    </submittedName>
</protein>
<proteinExistence type="predicted"/>
<dbReference type="AlphaFoldDB" id="A0A8H8X021"/>
<name>A0A8H8X021_9HYPH</name>
<organism evidence="1 2">
    <name type="scientific">Methylobacterium indicum</name>
    <dbReference type="NCBI Taxonomy" id="1775910"/>
    <lineage>
        <taxon>Bacteria</taxon>
        <taxon>Pseudomonadati</taxon>
        <taxon>Pseudomonadota</taxon>
        <taxon>Alphaproteobacteria</taxon>
        <taxon>Hyphomicrobiales</taxon>
        <taxon>Methylobacteriaceae</taxon>
        <taxon>Methylobacterium</taxon>
    </lineage>
</organism>
<gene>
    <name evidence="1" type="ORF">mvi_63110</name>
</gene>
<dbReference type="EMBL" id="AP024147">
    <property type="protein sequence ID" value="BCM87850.1"/>
    <property type="molecule type" value="Genomic_DNA"/>
</dbReference>